<feature type="region of interest" description="Disordered" evidence="1">
    <location>
        <begin position="220"/>
        <end position="247"/>
    </location>
</feature>
<protein>
    <submittedName>
        <fullName evidence="2">Uncharacterized protein</fullName>
    </submittedName>
</protein>
<dbReference type="Proteomes" id="UP000626109">
    <property type="component" value="Unassembled WGS sequence"/>
</dbReference>
<dbReference type="EMBL" id="CAJNNW010002581">
    <property type="protein sequence ID" value="CAE8644446.1"/>
    <property type="molecule type" value="Genomic_DNA"/>
</dbReference>
<reference evidence="2" key="1">
    <citation type="submission" date="2021-02" db="EMBL/GenBank/DDBJ databases">
        <authorList>
            <person name="Dougan E. K."/>
            <person name="Rhodes N."/>
            <person name="Thang M."/>
            <person name="Chan C."/>
        </authorList>
    </citation>
    <scope>NUCLEOTIDE SEQUENCE</scope>
</reference>
<feature type="compositionally biased region" description="Low complexity" evidence="1">
    <location>
        <begin position="220"/>
        <end position="243"/>
    </location>
</feature>
<dbReference type="AlphaFoldDB" id="A0A813I210"/>
<gene>
    <name evidence="2" type="ORF">PGLA2088_LOCUS3061</name>
</gene>
<evidence type="ECO:0000256" key="1">
    <source>
        <dbReference type="SAM" id="MobiDB-lite"/>
    </source>
</evidence>
<evidence type="ECO:0000313" key="2">
    <source>
        <dbReference type="EMBL" id="CAE8644446.1"/>
    </source>
</evidence>
<feature type="region of interest" description="Disordered" evidence="1">
    <location>
        <begin position="553"/>
        <end position="577"/>
    </location>
</feature>
<name>A0A813I210_POLGL</name>
<accession>A0A813I210</accession>
<evidence type="ECO:0000313" key="3">
    <source>
        <dbReference type="Proteomes" id="UP000626109"/>
    </source>
</evidence>
<organism evidence="2 3">
    <name type="scientific">Polarella glacialis</name>
    <name type="common">Dinoflagellate</name>
    <dbReference type="NCBI Taxonomy" id="89957"/>
    <lineage>
        <taxon>Eukaryota</taxon>
        <taxon>Sar</taxon>
        <taxon>Alveolata</taxon>
        <taxon>Dinophyceae</taxon>
        <taxon>Suessiales</taxon>
        <taxon>Suessiaceae</taxon>
        <taxon>Polarella</taxon>
    </lineage>
</organism>
<proteinExistence type="predicted"/>
<sequence>MAHEVRRGRPRGPLVVYAHDDRWSEKDVRPAEKMAQKIAALDEENRQISYRLSRLRSASAAKGLAGLQPPVVSGWNSPIGPNGLLIGSPVASPRATLMTNLRARSSSPSGQPIGCMTYSRPCAGAGPACFYPSMSASLPSSAAVSRTTSPVISPRPLVPQASSPRPSDASIATAVFVATAPSASVRLQHPSLSSQYMVAQHLPPWRVAVGAATAAQDARLTSVPAQPAQPASSSRAQSWQPWPATEQSAVPSNPFVVNRLDAAATGAVTEPSARDDASESAAVSEAFGSVTAPAATVAGRAAAAAFATTHRAHAAATRGLAPMLQAPPGVRVEPVTVPSTLLPASVIQAAGAAAACAVAEVATAEAVAAAKATALEASAKRKTGFAEVYNELLCSALEAMQAKSAAAARTRERDEVAASAESLRQHNLCLEQAMIASQERERGRETARELARKREQELQRKLEGDREREMKRQLTLQRDLELQKEKDRLWEQEVLRERARQLEQETVVERKRQEELDRQHKLDDQFQAERLVGQELDSELKLEMRKQGLSLSGGVRDAAEKQGPLNGRPTYGAPSTSARNSLAAAGVAQAMRTLSVSVSIPAVKQEETEFFKKGWRYFHEKKEATAVFPVSLLHQSLMSQASQTLQWVIHGGLCCYQSTSKQATVRSRSPASVEITTIPWATFHMRNVCKTLLFEYAMVAGIMDHSSIHIC</sequence>
<comment type="caution">
    <text evidence="2">The sequence shown here is derived from an EMBL/GenBank/DDBJ whole genome shotgun (WGS) entry which is preliminary data.</text>
</comment>